<keyword evidence="1" id="KW-0677">Repeat</keyword>
<name>A0ABM0K719_APLCA</name>
<feature type="transmembrane region" description="Helical" evidence="6">
    <location>
        <begin position="431"/>
        <end position="450"/>
    </location>
</feature>
<dbReference type="SUPFAM" id="SSF48452">
    <property type="entry name" value="TPR-like"/>
    <property type="match status" value="1"/>
</dbReference>
<dbReference type="PANTHER" id="PTHR46512">
    <property type="entry name" value="PEPTIDYLPROLYL ISOMERASE"/>
    <property type="match status" value="1"/>
</dbReference>
<keyword evidence="3" id="KW-0697">Rotamase</keyword>
<keyword evidence="6" id="KW-0472">Membrane</keyword>
<dbReference type="GO" id="GO:0016853">
    <property type="term" value="F:isomerase activity"/>
    <property type="evidence" value="ECO:0007669"/>
    <property type="project" value="UniProtKB-KW"/>
</dbReference>
<evidence type="ECO:0000313" key="8">
    <source>
        <dbReference type="Proteomes" id="UP000694888"/>
    </source>
</evidence>
<dbReference type="RefSeq" id="XP_005110253.1">
    <property type="nucleotide sequence ID" value="XM_005110196.2"/>
</dbReference>
<feature type="compositionally biased region" description="Basic and acidic residues" evidence="5">
    <location>
        <begin position="1"/>
        <end position="14"/>
    </location>
</feature>
<dbReference type="PROSITE" id="PS50005">
    <property type="entry name" value="TPR"/>
    <property type="match status" value="1"/>
</dbReference>
<accession>A0ABM0K719</accession>
<evidence type="ECO:0000313" key="9">
    <source>
        <dbReference type="RefSeq" id="XP_005110253.1"/>
    </source>
</evidence>
<keyword evidence="8" id="KW-1185">Reference proteome</keyword>
<comment type="catalytic activity">
    <reaction evidence="3">
        <text>[protein]-peptidylproline (omega=180) = [protein]-peptidylproline (omega=0)</text>
        <dbReference type="Rhea" id="RHEA:16237"/>
        <dbReference type="Rhea" id="RHEA-COMP:10747"/>
        <dbReference type="Rhea" id="RHEA-COMP:10748"/>
        <dbReference type="ChEBI" id="CHEBI:83833"/>
        <dbReference type="ChEBI" id="CHEBI:83834"/>
        <dbReference type="EC" id="5.2.1.8"/>
    </reaction>
</comment>
<keyword evidence="2 4" id="KW-0802">TPR repeat</keyword>
<feature type="compositionally biased region" description="Acidic residues" evidence="5">
    <location>
        <begin position="29"/>
        <end position="46"/>
    </location>
</feature>
<keyword evidence="3 9" id="KW-0413">Isomerase</keyword>
<dbReference type="PROSITE" id="PS50059">
    <property type="entry name" value="FKBP_PPIASE"/>
    <property type="match status" value="1"/>
</dbReference>
<protein>
    <recommendedName>
        <fullName evidence="3">peptidylprolyl isomerase</fullName>
        <ecNumber evidence="3">5.2.1.8</ecNumber>
    </recommendedName>
</protein>
<evidence type="ECO:0000256" key="1">
    <source>
        <dbReference type="ARBA" id="ARBA00022737"/>
    </source>
</evidence>
<dbReference type="InterPro" id="IPR011990">
    <property type="entry name" value="TPR-like_helical_dom_sf"/>
</dbReference>
<dbReference type="Pfam" id="PF00254">
    <property type="entry name" value="FKBP_C"/>
    <property type="match status" value="1"/>
</dbReference>
<dbReference type="SMART" id="SM00028">
    <property type="entry name" value="TPR"/>
    <property type="match status" value="3"/>
</dbReference>
<sequence>METTKDSIQDEKSENGMTSTPSVPRDTQEKEEDSLITDSLDDDPSESSDLKNSDSMPDLIWPDKSAKKGTSDSTVAPSTSHDTGFNSDSAVSTPSPDGDKQIVPGSEDTVGENLTGSESKDSVVDDEEKDGSMDILGNGFLKKKVLVPGKEDTRPTNGDTVTIRVDGVLENGTHVDVQDFTFILNDGDVILAFDLAVALMDVGEKCELFTDARYAYGPLGRDPDIPKDASITYTIELINVQPEQELSSLGTEKRLSMGEAKRERGNYLYGRQDYTGAISSYSKAVKILDDSDLNAGLDDEARSTLSESWVKCYNNMAACQLKISAIDAAIRSCEKVLSAQEDNVKALFRLGKAYSAKNEVDKALEYLRKGIKLDPESKMLHQEVLNLARRKSKESESEKELYQRMLGVKPGENPFTPGKTQQKKSNGVMKWILVAGSLAAAAASIGFSWYRTS</sequence>
<gene>
    <name evidence="9" type="primary">LOC101850914</name>
</gene>
<evidence type="ECO:0000256" key="2">
    <source>
        <dbReference type="ARBA" id="ARBA00022803"/>
    </source>
</evidence>
<reference evidence="9" key="1">
    <citation type="submission" date="2025-08" db="UniProtKB">
        <authorList>
            <consortium name="RefSeq"/>
        </authorList>
    </citation>
    <scope>IDENTIFICATION</scope>
</reference>
<evidence type="ECO:0000259" key="7">
    <source>
        <dbReference type="PROSITE" id="PS50059"/>
    </source>
</evidence>
<dbReference type="Gene3D" id="3.10.50.40">
    <property type="match status" value="1"/>
</dbReference>
<dbReference type="Gene3D" id="1.25.40.10">
    <property type="entry name" value="Tetratricopeptide repeat domain"/>
    <property type="match status" value="1"/>
</dbReference>
<dbReference type="Pfam" id="PF00515">
    <property type="entry name" value="TPR_1"/>
    <property type="match status" value="1"/>
</dbReference>
<organism evidence="8 9">
    <name type="scientific">Aplysia californica</name>
    <name type="common">California sea hare</name>
    <dbReference type="NCBI Taxonomy" id="6500"/>
    <lineage>
        <taxon>Eukaryota</taxon>
        <taxon>Metazoa</taxon>
        <taxon>Spiralia</taxon>
        <taxon>Lophotrochozoa</taxon>
        <taxon>Mollusca</taxon>
        <taxon>Gastropoda</taxon>
        <taxon>Heterobranchia</taxon>
        <taxon>Euthyneura</taxon>
        <taxon>Tectipleura</taxon>
        <taxon>Aplysiida</taxon>
        <taxon>Aplysioidea</taxon>
        <taxon>Aplysiidae</taxon>
        <taxon>Aplysia</taxon>
    </lineage>
</organism>
<proteinExistence type="predicted"/>
<keyword evidence="6" id="KW-1133">Transmembrane helix</keyword>
<dbReference type="InterPro" id="IPR019734">
    <property type="entry name" value="TPR_rpt"/>
</dbReference>
<evidence type="ECO:0000256" key="3">
    <source>
        <dbReference type="PROSITE-ProRule" id="PRU00277"/>
    </source>
</evidence>
<dbReference type="InterPro" id="IPR050754">
    <property type="entry name" value="FKBP4/5/8-like"/>
</dbReference>
<feature type="compositionally biased region" description="Polar residues" evidence="5">
    <location>
        <begin position="71"/>
        <end position="95"/>
    </location>
</feature>
<dbReference type="SUPFAM" id="SSF54534">
    <property type="entry name" value="FKBP-like"/>
    <property type="match status" value="1"/>
</dbReference>
<keyword evidence="6" id="KW-0812">Transmembrane</keyword>
<evidence type="ECO:0000256" key="4">
    <source>
        <dbReference type="PROSITE-ProRule" id="PRU00339"/>
    </source>
</evidence>
<dbReference type="Proteomes" id="UP000694888">
    <property type="component" value="Unplaced"/>
</dbReference>
<dbReference type="GeneID" id="101850914"/>
<dbReference type="InterPro" id="IPR001179">
    <property type="entry name" value="PPIase_FKBP_dom"/>
</dbReference>
<evidence type="ECO:0000256" key="6">
    <source>
        <dbReference type="SAM" id="Phobius"/>
    </source>
</evidence>
<feature type="repeat" description="TPR" evidence="4">
    <location>
        <begin position="344"/>
        <end position="377"/>
    </location>
</feature>
<dbReference type="InterPro" id="IPR046357">
    <property type="entry name" value="PPIase_dom_sf"/>
</dbReference>
<dbReference type="PANTHER" id="PTHR46512:SF1">
    <property type="entry name" value="PEPTIDYLPROLYL ISOMERASE"/>
    <property type="match status" value="1"/>
</dbReference>
<dbReference type="PROSITE" id="PS50293">
    <property type="entry name" value="TPR_REGION"/>
    <property type="match status" value="1"/>
</dbReference>
<evidence type="ECO:0000256" key="5">
    <source>
        <dbReference type="SAM" id="MobiDB-lite"/>
    </source>
</evidence>
<feature type="region of interest" description="Disordered" evidence="5">
    <location>
        <begin position="1"/>
        <end position="131"/>
    </location>
</feature>
<feature type="domain" description="PPIase FKBP-type" evidence="7">
    <location>
        <begin position="158"/>
        <end position="241"/>
    </location>
</feature>
<dbReference type="EC" id="5.2.1.8" evidence="3"/>